<gene>
    <name evidence="2" type="ORF">GCM10007391_08870</name>
</gene>
<dbReference type="AlphaFoldDB" id="A0A918MW52"/>
<feature type="transmembrane region" description="Helical" evidence="1">
    <location>
        <begin position="42"/>
        <end position="68"/>
    </location>
</feature>
<protein>
    <submittedName>
        <fullName evidence="2">Uncharacterized protein</fullName>
    </submittedName>
</protein>
<evidence type="ECO:0000256" key="1">
    <source>
        <dbReference type="SAM" id="Phobius"/>
    </source>
</evidence>
<keyword evidence="1" id="KW-1133">Transmembrane helix</keyword>
<reference evidence="2" key="2">
    <citation type="submission" date="2020-09" db="EMBL/GenBank/DDBJ databases">
        <authorList>
            <person name="Sun Q."/>
            <person name="Kim S."/>
        </authorList>
    </citation>
    <scope>NUCLEOTIDE SEQUENCE</scope>
    <source>
        <strain evidence="2">KCTC 22164</strain>
    </source>
</reference>
<name>A0A918MW52_9ALTE</name>
<dbReference type="RefSeq" id="WP_189403897.1">
    <property type="nucleotide sequence ID" value="NZ_BMXP01000002.1"/>
</dbReference>
<accession>A0A918MW52</accession>
<feature type="transmembrane region" description="Helical" evidence="1">
    <location>
        <begin position="12"/>
        <end position="30"/>
    </location>
</feature>
<evidence type="ECO:0000313" key="3">
    <source>
        <dbReference type="Proteomes" id="UP000631300"/>
    </source>
</evidence>
<keyword evidence="1" id="KW-0812">Transmembrane</keyword>
<evidence type="ECO:0000313" key="2">
    <source>
        <dbReference type="EMBL" id="GGW78489.1"/>
    </source>
</evidence>
<dbReference type="EMBL" id="BMXP01000002">
    <property type="protein sequence ID" value="GGW78489.1"/>
    <property type="molecule type" value="Genomic_DNA"/>
</dbReference>
<organism evidence="2 3">
    <name type="scientific">Alteromonas halophila</name>
    <dbReference type="NCBI Taxonomy" id="516698"/>
    <lineage>
        <taxon>Bacteria</taxon>
        <taxon>Pseudomonadati</taxon>
        <taxon>Pseudomonadota</taxon>
        <taxon>Gammaproteobacteria</taxon>
        <taxon>Alteromonadales</taxon>
        <taxon>Alteromonadaceae</taxon>
        <taxon>Alteromonas/Salinimonas group</taxon>
        <taxon>Alteromonas</taxon>
    </lineage>
</organism>
<keyword evidence="1" id="KW-0472">Membrane</keyword>
<comment type="caution">
    <text evidence="2">The sequence shown here is derived from an EMBL/GenBank/DDBJ whole genome shotgun (WGS) entry which is preliminary data.</text>
</comment>
<reference evidence="2" key="1">
    <citation type="journal article" date="2014" name="Int. J. Syst. Evol. Microbiol.">
        <title>Complete genome sequence of Corynebacterium casei LMG S-19264T (=DSM 44701T), isolated from a smear-ripened cheese.</title>
        <authorList>
            <consortium name="US DOE Joint Genome Institute (JGI-PGF)"/>
            <person name="Walter F."/>
            <person name="Albersmeier A."/>
            <person name="Kalinowski J."/>
            <person name="Ruckert C."/>
        </authorList>
    </citation>
    <scope>NUCLEOTIDE SEQUENCE</scope>
    <source>
        <strain evidence="2">KCTC 22164</strain>
    </source>
</reference>
<keyword evidence="3" id="KW-1185">Reference proteome</keyword>
<dbReference type="Proteomes" id="UP000631300">
    <property type="component" value="Unassembled WGS sequence"/>
</dbReference>
<proteinExistence type="predicted"/>
<sequence>MNNQQTLRLLKGVMVLGILLITGGHYIVSYSPLPELWGIKGLLLGASMMAIGLALSLPTKMYLTFVFVKRENTRRRAS</sequence>